<dbReference type="InterPro" id="IPR035090">
    <property type="entry name" value="Pyridoxal_P_attach_site"/>
</dbReference>
<evidence type="ECO:0000256" key="4">
    <source>
        <dbReference type="ARBA" id="ARBA00022533"/>
    </source>
</evidence>
<feature type="modified residue" description="N6-(pyridoxal phosphate)lysine" evidence="10">
    <location>
        <position position="649"/>
    </location>
</feature>
<dbReference type="EC" id="2.4.1.1" evidence="11"/>
<dbReference type="PANTHER" id="PTHR11468:SF3">
    <property type="entry name" value="GLYCOGEN PHOSPHORYLASE, LIVER FORM"/>
    <property type="match status" value="1"/>
</dbReference>
<dbReference type="PROSITE" id="PS00102">
    <property type="entry name" value="PHOSPHORYLASE"/>
    <property type="match status" value="1"/>
</dbReference>
<dbReference type="FunFam" id="3.40.50.2000:FF:000003">
    <property type="entry name" value="Alpha-1,4 glucan phosphorylase"/>
    <property type="match status" value="1"/>
</dbReference>
<keyword evidence="8 11" id="KW-0119">Carbohydrate metabolism</keyword>
<proteinExistence type="inferred from homology"/>
<dbReference type="PANTHER" id="PTHR11468">
    <property type="entry name" value="GLYCOGEN PHOSPHORYLASE"/>
    <property type="match status" value="1"/>
</dbReference>
<dbReference type="Proteomes" id="UP000010296">
    <property type="component" value="Unassembled WGS sequence"/>
</dbReference>
<keyword evidence="6 11" id="KW-0808">Transferase</keyword>
<dbReference type="GO" id="GO:0008184">
    <property type="term" value="F:glycogen phosphorylase activity"/>
    <property type="evidence" value="ECO:0007669"/>
    <property type="project" value="InterPro"/>
</dbReference>
<comment type="catalytic activity">
    <reaction evidence="1 11">
        <text>[(1-&gt;4)-alpha-D-glucosyl](n) + phosphate = [(1-&gt;4)-alpha-D-glucosyl](n-1) + alpha-D-glucose 1-phosphate</text>
        <dbReference type="Rhea" id="RHEA:41732"/>
        <dbReference type="Rhea" id="RHEA-COMP:9584"/>
        <dbReference type="Rhea" id="RHEA-COMP:9586"/>
        <dbReference type="ChEBI" id="CHEBI:15444"/>
        <dbReference type="ChEBI" id="CHEBI:43474"/>
        <dbReference type="ChEBI" id="CHEBI:58601"/>
        <dbReference type="EC" id="2.4.1.1"/>
    </reaction>
</comment>
<dbReference type="eggNOG" id="COG0058">
    <property type="taxonomic scope" value="Bacteria"/>
</dbReference>
<reference evidence="12 13" key="1">
    <citation type="submission" date="2010-12" db="EMBL/GenBank/DDBJ databases">
        <authorList>
            <person name="Muzny D."/>
            <person name="Qin X."/>
            <person name="Deng J."/>
            <person name="Jiang H."/>
            <person name="Liu Y."/>
            <person name="Qu J."/>
            <person name="Song X.-Z."/>
            <person name="Zhang L."/>
            <person name="Thornton R."/>
            <person name="Coyle M."/>
            <person name="Francisco L."/>
            <person name="Jackson L."/>
            <person name="Javaid M."/>
            <person name="Korchina V."/>
            <person name="Kovar C."/>
            <person name="Mata R."/>
            <person name="Mathew T."/>
            <person name="Ngo R."/>
            <person name="Nguyen L."/>
            <person name="Nguyen N."/>
            <person name="Okwuonu G."/>
            <person name="Ongeri F."/>
            <person name="Pham C."/>
            <person name="Simmons D."/>
            <person name="Wilczek-Boney K."/>
            <person name="Hale W."/>
            <person name="Jakkamsetti A."/>
            <person name="Pham P."/>
            <person name="Ruth R."/>
            <person name="San Lucas F."/>
            <person name="Warren J."/>
            <person name="Zhang J."/>
            <person name="Zhao Z."/>
            <person name="Zhou C."/>
            <person name="Zhu D."/>
            <person name="Lee S."/>
            <person name="Bess C."/>
            <person name="Blankenburg K."/>
            <person name="Forbes L."/>
            <person name="Fu Q."/>
            <person name="Gubbala S."/>
            <person name="Hirani K."/>
            <person name="Jayaseelan J.C."/>
            <person name="Lara F."/>
            <person name="Munidasa M."/>
            <person name="Palculict T."/>
            <person name="Patil S."/>
            <person name="Pu L.-L."/>
            <person name="Saada N."/>
            <person name="Tang L."/>
            <person name="Weissenberger G."/>
            <person name="Zhu Y."/>
            <person name="Hemphill L."/>
            <person name="Shang Y."/>
            <person name="Youmans B."/>
            <person name="Ayvaz T."/>
            <person name="Ross M."/>
            <person name="Santibanez J."/>
            <person name="Aqrawi P."/>
            <person name="Gross S."/>
            <person name="Joshi V."/>
            <person name="Fowler G."/>
            <person name="Nazareth L."/>
            <person name="Reid J."/>
            <person name="Worley K."/>
            <person name="Petrosino J."/>
            <person name="Highlander S."/>
            <person name="Gibbs R."/>
        </authorList>
    </citation>
    <scope>NUCLEOTIDE SEQUENCE [LARGE SCALE GENOMIC DNA]</scope>
    <source>
        <strain evidence="13">DSM 15952 / CCUG 50447 / LMG 22039 / TP 1.5</strain>
    </source>
</reference>
<keyword evidence="13" id="KW-1185">Reference proteome</keyword>
<evidence type="ECO:0000256" key="3">
    <source>
        <dbReference type="ARBA" id="ARBA00006047"/>
    </source>
</evidence>
<evidence type="ECO:0000313" key="12">
    <source>
        <dbReference type="EMBL" id="EFU75069.1"/>
    </source>
</evidence>
<dbReference type="GO" id="GO:0030170">
    <property type="term" value="F:pyridoxal phosphate binding"/>
    <property type="evidence" value="ECO:0007669"/>
    <property type="project" value="InterPro"/>
</dbReference>
<evidence type="ECO:0000256" key="6">
    <source>
        <dbReference type="ARBA" id="ARBA00022679"/>
    </source>
</evidence>
<dbReference type="CDD" id="cd04300">
    <property type="entry name" value="GT35_Glycogen_Phosphorylase"/>
    <property type="match status" value="1"/>
</dbReference>
<comment type="function">
    <text evidence="11">Allosteric enzyme that catalyzes the rate-limiting step in glycogen catabolism, the phosphorolytic cleavage of glycogen to produce glucose-1-phosphate, and plays a central role in maintaining cellular and organismal glucose homeostasis.</text>
</comment>
<dbReference type="HOGENOM" id="CLU_010198_1_1_9"/>
<dbReference type="PIRSF" id="PIRSF000460">
    <property type="entry name" value="Pprylas_GlgP"/>
    <property type="match status" value="1"/>
</dbReference>
<dbReference type="Pfam" id="PF00343">
    <property type="entry name" value="Phosphorylase"/>
    <property type="match status" value="1"/>
</dbReference>
<dbReference type="AlphaFoldDB" id="E6LCM7"/>
<evidence type="ECO:0000256" key="10">
    <source>
        <dbReference type="PIRSR" id="PIRSR000460-1"/>
    </source>
</evidence>
<dbReference type="STRING" id="888064.HMPREF9088_0117"/>
<organism evidence="12 13">
    <name type="scientific">Enterococcus italicus (strain DSM 15952 / CCUG 50447 / LMG 22039 / TP 1.5)</name>
    <dbReference type="NCBI Taxonomy" id="888064"/>
    <lineage>
        <taxon>Bacteria</taxon>
        <taxon>Bacillati</taxon>
        <taxon>Bacillota</taxon>
        <taxon>Bacilli</taxon>
        <taxon>Lactobacillales</taxon>
        <taxon>Enterococcaceae</taxon>
        <taxon>Enterococcus</taxon>
    </lineage>
</organism>
<keyword evidence="4" id="KW-0021">Allosteric enzyme</keyword>
<dbReference type="InterPro" id="IPR000811">
    <property type="entry name" value="Glyco_trans_35"/>
</dbReference>
<comment type="caution">
    <text evidence="12">The sequence shown here is derived from an EMBL/GenBank/DDBJ whole genome shotgun (WGS) entry which is preliminary data.</text>
</comment>
<dbReference type="SUPFAM" id="SSF53756">
    <property type="entry name" value="UDP-Glycosyltransferase/glycogen phosphorylase"/>
    <property type="match status" value="1"/>
</dbReference>
<name>E6LCM7_ENTI1</name>
<dbReference type="InterPro" id="IPR011833">
    <property type="entry name" value="Glycg_phsphrylas"/>
</dbReference>
<keyword evidence="5 11" id="KW-0328">Glycosyltransferase</keyword>
<dbReference type="Gene3D" id="3.40.50.2000">
    <property type="entry name" value="Glycogen Phosphorylase B"/>
    <property type="match status" value="2"/>
</dbReference>
<gene>
    <name evidence="12" type="primary">glgP</name>
    <name evidence="12" type="ORF">HMPREF9088_0117</name>
</gene>
<dbReference type="EMBL" id="AEPV01000003">
    <property type="protein sequence ID" value="EFU75069.1"/>
    <property type="molecule type" value="Genomic_DNA"/>
</dbReference>
<evidence type="ECO:0000313" key="13">
    <source>
        <dbReference type="Proteomes" id="UP000010296"/>
    </source>
</evidence>
<evidence type="ECO:0000256" key="2">
    <source>
        <dbReference type="ARBA" id="ARBA00001933"/>
    </source>
</evidence>
<evidence type="ECO:0000256" key="7">
    <source>
        <dbReference type="ARBA" id="ARBA00022898"/>
    </source>
</evidence>
<comment type="function">
    <text evidence="9">Phosphorylase is an important allosteric enzyme in carbohydrate metabolism. Enzymes from different sources differ in their regulatory mechanisms and in their natural substrates. However, all known phosphorylases share catalytic and structural properties.</text>
</comment>
<evidence type="ECO:0000256" key="5">
    <source>
        <dbReference type="ARBA" id="ARBA00022676"/>
    </source>
</evidence>
<evidence type="ECO:0000256" key="9">
    <source>
        <dbReference type="ARBA" id="ARBA00025174"/>
    </source>
</evidence>
<sequence length="816" mass="93990">MGVTTMNKTAFKKKFLDLLTEKFAISVEDASLFEIYTTLGTLIRSSYAKDWRHTWSNYDHEQQKQVYYFSIEFLPGRMMKSNLLNMGWLDTVQAALADLGIQLDDVVAQEPDMALGNGGLGRLASCFMDSIASEGLPGNGNGIRYKYGLFKQKFIDGYQVELPNEWLARGNLWEVRRESKSVDVYFNGYVRLNKLDDGTIVPVHEDPTIVRAVPYDTGMVGFRNGTVNTLRLWDAEIPLSEESLYRSIEQRRAIQDLTSVLYPDDSNEEGRRLRLMQEYFFVSAGVQSILRHFKTKQQKMQNLDEFVAIHINDTHPAMCVAEFMRLLLDEEKMSWERAWNLTVKVMSYTNHTIMSEALEKWSVEMLQSMQPRIYQIIEEIDRRFVEEMTGVVDWELIQRTRIISDGLVHMAHLAIIGSHSTNGVAKLHSDLLKTVVLHDFYRLYPDRFNNKTNGIAERRWLQLANPSLSTVLDKTIGQTWRYEANDLHLLMNYSEDKAVHKQLQQAKQANKERLAAFILQETGVRINEHAIFDVQIKRLHAYKRQLLNLLHILTLYFEIKEEGFTDIQPRVFIFGAKAAPSYHYAKSIIKVINEVGKMIQEDPEVSDKLSIVFLEDYSVSLAEVIIPAADVSEQISLASKEASGTSNMKLMLNGAITIATLDGANIEIRDAVGDENIVIFGLTESQVYDYYEQANYHAYSYYEALPKLKRVVDSFVDGTIANIYQEGKEIFDSLLTYNDEFFVLRDYEAYVNAQKEIEKAYQNQERWLKMSLINVANAGRFSADYTVMKYAEDIWQIEAKPKSRKAKDEKYVPYTL</sequence>
<evidence type="ECO:0000256" key="8">
    <source>
        <dbReference type="ARBA" id="ARBA00023277"/>
    </source>
</evidence>
<comment type="similarity">
    <text evidence="3 11">Belongs to the glycogen phosphorylase family.</text>
</comment>
<dbReference type="GO" id="GO:0005980">
    <property type="term" value="P:glycogen catabolic process"/>
    <property type="evidence" value="ECO:0007669"/>
    <property type="project" value="TreeGrafter"/>
</dbReference>
<keyword evidence="7 10" id="KW-0663">Pyridoxal phosphate</keyword>
<dbReference type="NCBIfam" id="TIGR02093">
    <property type="entry name" value="P_ylase"/>
    <property type="match status" value="1"/>
</dbReference>
<dbReference type="PATRIC" id="fig|888064.11.peg.794"/>
<evidence type="ECO:0000256" key="1">
    <source>
        <dbReference type="ARBA" id="ARBA00001275"/>
    </source>
</evidence>
<dbReference type="GO" id="GO:0005737">
    <property type="term" value="C:cytoplasm"/>
    <property type="evidence" value="ECO:0007669"/>
    <property type="project" value="TreeGrafter"/>
</dbReference>
<comment type="cofactor">
    <cofactor evidence="2 11">
        <name>pyridoxal 5'-phosphate</name>
        <dbReference type="ChEBI" id="CHEBI:597326"/>
    </cofactor>
</comment>
<evidence type="ECO:0000256" key="11">
    <source>
        <dbReference type="RuleBase" id="RU000587"/>
    </source>
</evidence>
<accession>E6LCM7</accession>
<protein>
    <recommendedName>
        <fullName evidence="11">Alpha-1,4 glucan phosphorylase</fullName>
        <ecNumber evidence="11">2.4.1.1</ecNumber>
    </recommendedName>
</protein>